<name>A0A0A9BNV5_ARUDO</name>
<reference evidence="1" key="1">
    <citation type="submission" date="2014-09" db="EMBL/GenBank/DDBJ databases">
        <authorList>
            <person name="Magalhaes I.L.F."/>
            <person name="Oliveira U."/>
            <person name="Santos F.R."/>
            <person name="Vidigal T.H.D.A."/>
            <person name="Brescovit A.D."/>
            <person name="Santos A.J."/>
        </authorList>
    </citation>
    <scope>NUCLEOTIDE SEQUENCE</scope>
    <source>
        <tissue evidence="1">Shoot tissue taken approximately 20 cm above the soil surface</tissue>
    </source>
</reference>
<reference evidence="1" key="2">
    <citation type="journal article" date="2015" name="Data Brief">
        <title>Shoot transcriptome of the giant reed, Arundo donax.</title>
        <authorList>
            <person name="Barrero R.A."/>
            <person name="Guerrero F.D."/>
            <person name="Moolhuijzen P."/>
            <person name="Goolsby J.A."/>
            <person name="Tidwell J."/>
            <person name="Bellgard S.E."/>
            <person name="Bellgard M.I."/>
        </authorList>
    </citation>
    <scope>NUCLEOTIDE SEQUENCE</scope>
    <source>
        <tissue evidence="1">Shoot tissue taken approximately 20 cm above the soil surface</tissue>
    </source>
</reference>
<dbReference type="EMBL" id="GBRH01234042">
    <property type="protein sequence ID" value="JAD63853.1"/>
    <property type="molecule type" value="Transcribed_RNA"/>
</dbReference>
<protein>
    <submittedName>
        <fullName evidence="1">Uncharacterized protein</fullName>
    </submittedName>
</protein>
<evidence type="ECO:0000313" key="1">
    <source>
        <dbReference type="EMBL" id="JAD63853.1"/>
    </source>
</evidence>
<sequence length="34" mass="4078">MTIKNQQIDHLRWAMAGRNFNRAHFPKCYADFVP</sequence>
<organism evidence="1">
    <name type="scientific">Arundo donax</name>
    <name type="common">Giant reed</name>
    <name type="synonym">Donax arundinaceus</name>
    <dbReference type="NCBI Taxonomy" id="35708"/>
    <lineage>
        <taxon>Eukaryota</taxon>
        <taxon>Viridiplantae</taxon>
        <taxon>Streptophyta</taxon>
        <taxon>Embryophyta</taxon>
        <taxon>Tracheophyta</taxon>
        <taxon>Spermatophyta</taxon>
        <taxon>Magnoliopsida</taxon>
        <taxon>Liliopsida</taxon>
        <taxon>Poales</taxon>
        <taxon>Poaceae</taxon>
        <taxon>PACMAD clade</taxon>
        <taxon>Arundinoideae</taxon>
        <taxon>Arundineae</taxon>
        <taxon>Arundo</taxon>
    </lineage>
</organism>
<dbReference type="AlphaFoldDB" id="A0A0A9BNV5"/>
<accession>A0A0A9BNV5</accession>
<proteinExistence type="predicted"/>